<organism evidence="10 11">
    <name type="scientific">Venturia inaequalis</name>
    <name type="common">Apple scab fungus</name>
    <dbReference type="NCBI Taxonomy" id="5025"/>
    <lineage>
        <taxon>Eukaryota</taxon>
        <taxon>Fungi</taxon>
        <taxon>Dikarya</taxon>
        <taxon>Ascomycota</taxon>
        <taxon>Pezizomycotina</taxon>
        <taxon>Dothideomycetes</taxon>
        <taxon>Pleosporomycetidae</taxon>
        <taxon>Venturiales</taxon>
        <taxon>Venturiaceae</taxon>
        <taxon>Venturia</taxon>
    </lineage>
</organism>
<dbReference type="GO" id="GO:0020037">
    <property type="term" value="F:heme binding"/>
    <property type="evidence" value="ECO:0007669"/>
    <property type="project" value="InterPro"/>
</dbReference>
<dbReference type="GO" id="GO:0005506">
    <property type="term" value="F:iron ion binding"/>
    <property type="evidence" value="ECO:0007669"/>
    <property type="project" value="InterPro"/>
</dbReference>
<dbReference type="GO" id="GO:0004497">
    <property type="term" value="F:monooxygenase activity"/>
    <property type="evidence" value="ECO:0007669"/>
    <property type="project" value="UniProtKB-KW"/>
</dbReference>
<dbReference type="PANTHER" id="PTHR46300:SF7">
    <property type="entry name" value="P450, PUTATIVE (EUROFUNG)-RELATED"/>
    <property type="match status" value="1"/>
</dbReference>
<accession>A0A8H3UIK7</accession>
<dbReference type="PRINTS" id="PR00463">
    <property type="entry name" value="EP450I"/>
</dbReference>
<protein>
    <recommendedName>
        <fullName evidence="12">Cytochrome P450</fullName>
    </recommendedName>
</protein>
<evidence type="ECO:0000313" key="11">
    <source>
        <dbReference type="Proteomes" id="UP000490939"/>
    </source>
</evidence>
<proteinExistence type="inferred from homology"/>
<reference evidence="10 11" key="1">
    <citation type="submission" date="2019-07" db="EMBL/GenBank/DDBJ databases">
        <title>Venturia inaequalis Genome Resource.</title>
        <authorList>
            <person name="Lichtner F.J."/>
        </authorList>
    </citation>
    <scope>NUCLEOTIDE SEQUENCE [LARGE SCALE GENOMIC DNA]</scope>
    <source>
        <strain evidence="10 11">DMI_063113</strain>
    </source>
</reference>
<dbReference type="InterPro" id="IPR017972">
    <property type="entry name" value="Cyt_P450_CS"/>
</dbReference>
<evidence type="ECO:0000256" key="1">
    <source>
        <dbReference type="ARBA" id="ARBA00001971"/>
    </source>
</evidence>
<sequence>MDNLSVAFVPLKWIIDTIPALCYLPSSFPLTSYRETARKMASINEAAAKVSYAFVKRQMARNANRPSYVANLLASCTGENGHVDPKDEEAIKWTAVSMYAAGSDSSVAVMQSVICALCIFPSVVSRAQEEINSVVGNNRLPTFSDRERLPFTNGIVKEAWRWNPVGPMGLAHAGEEDIVYGEYLIPKGSYPLPSLWWFLNDPATCSEPEIFKPERYLAPFNEPDPSDIAFGYGRRSCAGRFFADASLYITFVHLLSVFNIKKRKDADGKETEVKLEFVAGMVNRPKPFAWQVEVRNEKCSELLRRLQFEQEVVEGDSALWDL</sequence>
<keyword evidence="4 8" id="KW-0479">Metal-binding</keyword>
<dbReference type="Proteomes" id="UP000490939">
    <property type="component" value="Unassembled WGS sequence"/>
</dbReference>
<keyword evidence="6 8" id="KW-0408">Iron</keyword>
<evidence type="ECO:0000256" key="3">
    <source>
        <dbReference type="ARBA" id="ARBA00022617"/>
    </source>
</evidence>
<dbReference type="GO" id="GO:0016705">
    <property type="term" value="F:oxidoreductase activity, acting on paired donors, with incorporation or reduction of molecular oxygen"/>
    <property type="evidence" value="ECO:0007669"/>
    <property type="project" value="InterPro"/>
</dbReference>
<dbReference type="PANTHER" id="PTHR46300">
    <property type="entry name" value="P450, PUTATIVE (EUROFUNG)-RELATED-RELATED"/>
    <property type="match status" value="1"/>
</dbReference>
<evidence type="ECO:0000256" key="8">
    <source>
        <dbReference type="PIRSR" id="PIRSR602401-1"/>
    </source>
</evidence>
<evidence type="ECO:0000256" key="6">
    <source>
        <dbReference type="ARBA" id="ARBA00023004"/>
    </source>
</evidence>
<dbReference type="EMBL" id="WNWR01000748">
    <property type="protein sequence ID" value="KAE9969873.1"/>
    <property type="molecule type" value="Genomic_DNA"/>
</dbReference>
<comment type="caution">
    <text evidence="10">The sequence shown here is derived from an EMBL/GenBank/DDBJ whole genome shotgun (WGS) entry which is preliminary data.</text>
</comment>
<dbReference type="InterPro" id="IPR036396">
    <property type="entry name" value="Cyt_P450_sf"/>
</dbReference>
<dbReference type="SUPFAM" id="SSF48264">
    <property type="entry name" value="Cytochrome P450"/>
    <property type="match status" value="1"/>
</dbReference>
<feature type="binding site" description="axial binding residue" evidence="8">
    <location>
        <position position="237"/>
    </location>
    <ligand>
        <name>heme</name>
        <dbReference type="ChEBI" id="CHEBI:30413"/>
    </ligand>
    <ligandPart>
        <name>Fe</name>
        <dbReference type="ChEBI" id="CHEBI:18248"/>
    </ligandPart>
</feature>
<comment type="similarity">
    <text evidence="2 9">Belongs to the cytochrome P450 family.</text>
</comment>
<evidence type="ECO:0000256" key="5">
    <source>
        <dbReference type="ARBA" id="ARBA00023002"/>
    </source>
</evidence>
<evidence type="ECO:0000256" key="2">
    <source>
        <dbReference type="ARBA" id="ARBA00010617"/>
    </source>
</evidence>
<gene>
    <name evidence="10" type="ORF">EG327_010442</name>
</gene>
<name>A0A8H3UIK7_VENIN</name>
<keyword evidence="3 8" id="KW-0349">Heme</keyword>
<keyword evidence="11" id="KW-1185">Reference proteome</keyword>
<dbReference type="InterPro" id="IPR050364">
    <property type="entry name" value="Cytochrome_P450_fung"/>
</dbReference>
<evidence type="ECO:0008006" key="12">
    <source>
        <dbReference type="Google" id="ProtNLM"/>
    </source>
</evidence>
<dbReference type="AlphaFoldDB" id="A0A8H3UIK7"/>
<evidence type="ECO:0000256" key="7">
    <source>
        <dbReference type="ARBA" id="ARBA00023033"/>
    </source>
</evidence>
<dbReference type="InterPro" id="IPR001128">
    <property type="entry name" value="Cyt_P450"/>
</dbReference>
<evidence type="ECO:0000256" key="9">
    <source>
        <dbReference type="RuleBase" id="RU000461"/>
    </source>
</evidence>
<keyword evidence="7 9" id="KW-0503">Monooxygenase</keyword>
<dbReference type="InterPro" id="IPR002401">
    <property type="entry name" value="Cyt_P450_E_grp-I"/>
</dbReference>
<evidence type="ECO:0000313" key="10">
    <source>
        <dbReference type="EMBL" id="KAE9969873.1"/>
    </source>
</evidence>
<dbReference type="Pfam" id="PF00067">
    <property type="entry name" value="p450"/>
    <property type="match status" value="1"/>
</dbReference>
<comment type="cofactor">
    <cofactor evidence="1 8">
        <name>heme</name>
        <dbReference type="ChEBI" id="CHEBI:30413"/>
    </cofactor>
</comment>
<dbReference type="PROSITE" id="PS00086">
    <property type="entry name" value="CYTOCHROME_P450"/>
    <property type="match status" value="1"/>
</dbReference>
<keyword evidence="5 9" id="KW-0560">Oxidoreductase</keyword>
<dbReference type="Gene3D" id="1.10.630.10">
    <property type="entry name" value="Cytochrome P450"/>
    <property type="match status" value="1"/>
</dbReference>
<evidence type="ECO:0000256" key="4">
    <source>
        <dbReference type="ARBA" id="ARBA00022723"/>
    </source>
</evidence>